<proteinExistence type="predicted"/>
<comment type="caution">
    <text evidence="1">The sequence shown here is derived from an EMBL/GenBank/DDBJ whole genome shotgun (WGS) entry which is preliminary data.</text>
</comment>
<evidence type="ECO:0000313" key="1">
    <source>
        <dbReference type="EMBL" id="KAK3896738.1"/>
    </source>
</evidence>
<reference evidence="1" key="1">
    <citation type="journal article" date="2023" name="Mol. Phylogenet. Evol.">
        <title>Genome-scale phylogeny and comparative genomics of the fungal order Sordariales.</title>
        <authorList>
            <person name="Hensen N."/>
            <person name="Bonometti L."/>
            <person name="Westerberg I."/>
            <person name="Brannstrom I.O."/>
            <person name="Guillou S."/>
            <person name="Cros-Aarteil S."/>
            <person name="Calhoun S."/>
            <person name="Haridas S."/>
            <person name="Kuo A."/>
            <person name="Mondo S."/>
            <person name="Pangilinan J."/>
            <person name="Riley R."/>
            <person name="LaButti K."/>
            <person name="Andreopoulos B."/>
            <person name="Lipzen A."/>
            <person name="Chen C."/>
            <person name="Yan M."/>
            <person name="Daum C."/>
            <person name="Ng V."/>
            <person name="Clum A."/>
            <person name="Steindorff A."/>
            <person name="Ohm R.A."/>
            <person name="Martin F."/>
            <person name="Silar P."/>
            <person name="Natvig D.O."/>
            <person name="Lalanne C."/>
            <person name="Gautier V."/>
            <person name="Ament-Velasquez S.L."/>
            <person name="Kruys A."/>
            <person name="Hutchinson M.I."/>
            <person name="Powell A.J."/>
            <person name="Barry K."/>
            <person name="Miller A.N."/>
            <person name="Grigoriev I.V."/>
            <person name="Debuchy R."/>
            <person name="Gladieux P."/>
            <person name="Hiltunen Thoren M."/>
            <person name="Johannesson H."/>
        </authorList>
    </citation>
    <scope>NUCLEOTIDE SEQUENCE</scope>
    <source>
        <strain evidence="1">CBS 103.79</strain>
    </source>
</reference>
<dbReference type="AlphaFoldDB" id="A0AAN6MB54"/>
<protein>
    <submittedName>
        <fullName evidence="1">Uncharacterized protein</fullName>
    </submittedName>
</protein>
<gene>
    <name evidence="1" type="ORF">C8A05DRAFT_20345</name>
</gene>
<name>A0AAN6MB54_9PEZI</name>
<sequence length="237" mass="26396">MNRVRTVDNIIDRAILVLESPMGRTVLSQLGGQIVNNLEFYPCLYPSTDPDLAYMEYYVDIFLQRLRTAIPVVIQEVLQGPEAEFARAEWANVGSTLDDFNAQQSGSLYLDYDILEHIFTTRNNGERETHTFLMIVAVTHELVHCFTGYLTGSARTLTPPPVTVLGHGDANRGEAGYGWEALAFGGIVTMWGDPQRGRNQAGTPYLFPDHGRDARGTRISAHYIANFIGGNRGMLQQ</sequence>
<organism evidence="1 2">
    <name type="scientific">Staphylotrichum tortipilum</name>
    <dbReference type="NCBI Taxonomy" id="2831512"/>
    <lineage>
        <taxon>Eukaryota</taxon>
        <taxon>Fungi</taxon>
        <taxon>Dikarya</taxon>
        <taxon>Ascomycota</taxon>
        <taxon>Pezizomycotina</taxon>
        <taxon>Sordariomycetes</taxon>
        <taxon>Sordariomycetidae</taxon>
        <taxon>Sordariales</taxon>
        <taxon>Chaetomiaceae</taxon>
        <taxon>Staphylotrichum</taxon>
    </lineage>
</organism>
<evidence type="ECO:0000313" key="2">
    <source>
        <dbReference type="Proteomes" id="UP001303889"/>
    </source>
</evidence>
<dbReference type="Proteomes" id="UP001303889">
    <property type="component" value="Unassembled WGS sequence"/>
</dbReference>
<accession>A0AAN6MB54</accession>
<dbReference type="EMBL" id="MU856424">
    <property type="protein sequence ID" value="KAK3896738.1"/>
    <property type="molecule type" value="Genomic_DNA"/>
</dbReference>
<keyword evidence="2" id="KW-1185">Reference proteome</keyword>
<reference evidence="1" key="2">
    <citation type="submission" date="2023-05" db="EMBL/GenBank/DDBJ databases">
        <authorList>
            <consortium name="Lawrence Berkeley National Laboratory"/>
            <person name="Steindorff A."/>
            <person name="Hensen N."/>
            <person name="Bonometti L."/>
            <person name="Westerberg I."/>
            <person name="Brannstrom I.O."/>
            <person name="Guillou S."/>
            <person name="Cros-Aarteil S."/>
            <person name="Calhoun S."/>
            <person name="Haridas S."/>
            <person name="Kuo A."/>
            <person name="Mondo S."/>
            <person name="Pangilinan J."/>
            <person name="Riley R."/>
            <person name="Labutti K."/>
            <person name="Andreopoulos B."/>
            <person name="Lipzen A."/>
            <person name="Chen C."/>
            <person name="Yanf M."/>
            <person name="Daum C."/>
            <person name="Ng V."/>
            <person name="Clum A."/>
            <person name="Ohm R."/>
            <person name="Martin F."/>
            <person name="Silar P."/>
            <person name="Natvig D."/>
            <person name="Lalanne C."/>
            <person name="Gautier V."/>
            <person name="Ament-Velasquez S.L."/>
            <person name="Kruys A."/>
            <person name="Hutchinson M.I."/>
            <person name="Powell A.J."/>
            <person name="Barry K."/>
            <person name="Miller A.N."/>
            <person name="Grigoriev I.V."/>
            <person name="Debuchy R."/>
            <person name="Gladieux P."/>
            <person name="Thoren M.H."/>
            <person name="Johannesson H."/>
        </authorList>
    </citation>
    <scope>NUCLEOTIDE SEQUENCE</scope>
    <source>
        <strain evidence="1">CBS 103.79</strain>
    </source>
</reference>